<dbReference type="InterPro" id="IPR029058">
    <property type="entry name" value="AB_hydrolase_fold"/>
</dbReference>
<keyword evidence="4" id="KW-1185">Reference proteome</keyword>
<feature type="compositionally biased region" description="Polar residues" evidence="1">
    <location>
        <begin position="481"/>
        <end position="492"/>
    </location>
</feature>
<protein>
    <submittedName>
        <fullName evidence="3">DDHD domain-containing protein</fullName>
    </submittedName>
</protein>
<gene>
    <name evidence="3" type="ORF">PPL_04627</name>
</gene>
<feature type="region of interest" description="Disordered" evidence="1">
    <location>
        <begin position="1"/>
        <end position="51"/>
    </location>
</feature>
<sequence length="542" mass="59416">MASNISTTTTSSSTNQQQLQQQQLPPTIMTTPAPTQTNTTASSTSQQQPQQPVENLILLVHGIGKHEEKWQDKITKINVMFQNVCNSAGLTTRNTKFVGVEWHSALHSKTDTLIGKVTPPSIPVVHSLVNHTILDILFWASPTYSQTIYSEVGEQLNEKYREFIKANPNFKGKVHILAHSLGSVIAFDILCHQKRNSESLDIIDNINRLGNVLYWRKTKQPNGANQSTEELDDASSDISSPGDSLLPHLTFPQLDFDVHNLFSIGSPLGVLYTIRGHTQLSIPKCINFFNIIDQSDPVAYLVEPLIDDGFCKLPPVVLPHLIAKKSTISIPTNLQSKFSSFKVKALNIIGKTPPASPSPATSPSFGATVPSINSTAPLPMLEDSFVPDSPARKSSSGSSTTTTTTTANTTTTTTASTKSNNNSPTNTTEDTSDDDPDVQIFYELEDSNKVVINVAMPTSTTSSTSTSTTPPITTTTTTTTEEQPNTNSQSNNLFFGGNRYDYKIKPGLFNISEYQDVPFAHKGYWSNKDVIFFIAQRLEQFK</sequence>
<dbReference type="GeneID" id="31360114"/>
<dbReference type="STRING" id="670386.D3B836"/>
<dbReference type="InterPro" id="IPR058055">
    <property type="entry name" value="PA-PLA1"/>
</dbReference>
<accession>D3B836</accession>
<dbReference type="Proteomes" id="UP000001396">
    <property type="component" value="Unassembled WGS sequence"/>
</dbReference>
<evidence type="ECO:0000313" key="3">
    <source>
        <dbReference type="EMBL" id="EFA82204.1"/>
    </source>
</evidence>
<dbReference type="RefSeq" id="XP_020434321.1">
    <property type="nucleotide sequence ID" value="XM_020575526.1"/>
</dbReference>
<feature type="region of interest" description="Disordered" evidence="1">
    <location>
        <begin position="220"/>
        <end position="239"/>
    </location>
</feature>
<dbReference type="Pfam" id="PF02862">
    <property type="entry name" value="DDHD"/>
    <property type="match status" value="1"/>
</dbReference>
<comment type="caution">
    <text evidence="3">The sequence shown here is derived from an EMBL/GenBank/DDBJ whole genome shotgun (WGS) entry which is preliminary data.</text>
</comment>
<feature type="region of interest" description="Disordered" evidence="1">
    <location>
        <begin position="459"/>
        <end position="492"/>
    </location>
</feature>
<feature type="region of interest" description="Disordered" evidence="1">
    <location>
        <begin position="352"/>
        <end position="436"/>
    </location>
</feature>
<dbReference type="FunCoup" id="D3B836">
    <property type="interactions" value="29"/>
</dbReference>
<dbReference type="InParanoid" id="D3B836"/>
<evidence type="ECO:0000256" key="1">
    <source>
        <dbReference type="SAM" id="MobiDB-lite"/>
    </source>
</evidence>
<dbReference type="PANTHER" id="PTHR23509:SF8">
    <property type="entry name" value="DDHD DOMAIN-CONTAINING PROTEIN"/>
    <property type="match status" value="1"/>
</dbReference>
<dbReference type="SUPFAM" id="SSF53474">
    <property type="entry name" value="alpha/beta-Hydrolases"/>
    <property type="match status" value="1"/>
</dbReference>
<dbReference type="PROSITE" id="PS51043">
    <property type="entry name" value="DDHD"/>
    <property type="match status" value="1"/>
</dbReference>
<name>D3B836_HETP5</name>
<reference evidence="3 4" key="1">
    <citation type="journal article" date="2011" name="Genome Res.">
        <title>Phylogeny-wide analysis of social amoeba genomes highlights ancient origins for complex intercellular communication.</title>
        <authorList>
            <person name="Heidel A.J."/>
            <person name="Lawal H.M."/>
            <person name="Felder M."/>
            <person name="Schilde C."/>
            <person name="Helps N.R."/>
            <person name="Tunggal B."/>
            <person name="Rivero F."/>
            <person name="John U."/>
            <person name="Schleicher M."/>
            <person name="Eichinger L."/>
            <person name="Platzer M."/>
            <person name="Noegel A.A."/>
            <person name="Schaap P."/>
            <person name="Gloeckner G."/>
        </authorList>
    </citation>
    <scope>NUCLEOTIDE SEQUENCE [LARGE SCALE GENOMIC DNA]</scope>
    <source>
        <strain evidence="4">ATCC 26659 / Pp 5 / PN500</strain>
    </source>
</reference>
<evidence type="ECO:0000313" key="4">
    <source>
        <dbReference type="Proteomes" id="UP000001396"/>
    </source>
</evidence>
<feature type="domain" description="DDHD" evidence="2">
    <location>
        <begin position="254"/>
        <end position="540"/>
    </location>
</feature>
<dbReference type="InterPro" id="IPR004177">
    <property type="entry name" value="DDHD_dom"/>
</dbReference>
<dbReference type="SMART" id="SM01127">
    <property type="entry name" value="DDHD"/>
    <property type="match status" value="1"/>
</dbReference>
<dbReference type="AlphaFoldDB" id="D3B836"/>
<dbReference type="EMBL" id="ADBJ01000020">
    <property type="protein sequence ID" value="EFA82204.1"/>
    <property type="molecule type" value="Genomic_DNA"/>
</dbReference>
<dbReference type="OMA" id="MWHIVRR"/>
<dbReference type="GO" id="GO:0005737">
    <property type="term" value="C:cytoplasm"/>
    <property type="evidence" value="ECO:0007669"/>
    <property type="project" value="TreeGrafter"/>
</dbReference>
<dbReference type="GO" id="GO:0004620">
    <property type="term" value="F:phospholipase activity"/>
    <property type="evidence" value="ECO:0007669"/>
    <property type="project" value="TreeGrafter"/>
</dbReference>
<evidence type="ECO:0000259" key="2">
    <source>
        <dbReference type="PROSITE" id="PS51043"/>
    </source>
</evidence>
<feature type="compositionally biased region" description="Low complexity" evidence="1">
    <location>
        <begin position="394"/>
        <end position="429"/>
    </location>
</feature>
<feature type="compositionally biased region" description="Low complexity" evidence="1">
    <location>
        <begin position="459"/>
        <end position="480"/>
    </location>
</feature>
<organism evidence="3 4">
    <name type="scientific">Heterostelium pallidum (strain ATCC 26659 / Pp 5 / PN500)</name>
    <name type="common">Cellular slime mold</name>
    <name type="synonym">Polysphondylium pallidum</name>
    <dbReference type="NCBI Taxonomy" id="670386"/>
    <lineage>
        <taxon>Eukaryota</taxon>
        <taxon>Amoebozoa</taxon>
        <taxon>Evosea</taxon>
        <taxon>Eumycetozoa</taxon>
        <taxon>Dictyostelia</taxon>
        <taxon>Acytosteliales</taxon>
        <taxon>Acytosteliaceae</taxon>
        <taxon>Heterostelium</taxon>
    </lineage>
</organism>
<dbReference type="GO" id="GO:0046872">
    <property type="term" value="F:metal ion binding"/>
    <property type="evidence" value="ECO:0007669"/>
    <property type="project" value="InterPro"/>
</dbReference>
<proteinExistence type="predicted"/>
<dbReference type="PANTHER" id="PTHR23509">
    <property type="entry name" value="PA-PL1 PHOSPHOLIPASE FAMILY"/>
    <property type="match status" value="1"/>
</dbReference>